<evidence type="ECO:0000256" key="7">
    <source>
        <dbReference type="SAM" id="MobiDB-lite"/>
    </source>
</evidence>
<evidence type="ECO:0000256" key="2">
    <source>
        <dbReference type="ARBA" id="ARBA00022527"/>
    </source>
</evidence>
<gene>
    <name evidence="10" type="ORF">AVDCRST_MAG53-2049</name>
</gene>
<feature type="region of interest" description="Disordered" evidence="7">
    <location>
        <begin position="292"/>
        <end position="359"/>
    </location>
</feature>
<dbReference type="InterPro" id="IPR011009">
    <property type="entry name" value="Kinase-like_dom_sf"/>
</dbReference>
<keyword evidence="8" id="KW-0812">Transmembrane</keyword>
<dbReference type="InterPro" id="IPR000719">
    <property type="entry name" value="Prot_kinase_dom"/>
</dbReference>
<dbReference type="Gene3D" id="3.30.200.20">
    <property type="entry name" value="Phosphorylase Kinase, domain 1"/>
    <property type="match status" value="1"/>
</dbReference>
<evidence type="ECO:0000256" key="6">
    <source>
        <dbReference type="ARBA" id="ARBA00022840"/>
    </source>
</evidence>
<dbReference type="GO" id="GO:0005524">
    <property type="term" value="F:ATP binding"/>
    <property type="evidence" value="ECO:0007669"/>
    <property type="project" value="UniProtKB-KW"/>
</dbReference>
<dbReference type="SUPFAM" id="SSF101898">
    <property type="entry name" value="NHL repeat"/>
    <property type="match status" value="1"/>
</dbReference>
<dbReference type="InterPro" id="IPR015943">
    <property type="entry name" value="WD40/YVTN_repeat-like_dom_sf"/>
</dbReference>
<evidence type="ECO:0000256" key="4">
    <source>
        <dbReference type="ARBA" id="ARBA00022741"/>
    </source>
</evidence>
<keyword evidence="8" id="KW-0472">Membrane</keyword>
<keyword evidence="3" id="KW-0808">Transferase</keyword>
<keyword evidence="5 10" id="KW-0418">Kinase</keyword>
<feature type="compositionally biased region" description="Basic residues" evidence="7">
    <location>
        <begin position="346"/>
        <end position="359"/>
    </location>
</feature>
<keyword evidence="6" id="KW-0067">ATP-binding</keyword>
<organism evidence="10">
    <name type="scientific">uncultured Solirubrobacteraceae bacterium</name>
    <dbReference type="NCBI Taxonomy" id="1162706"/>
    <lineage>
        <taxon>Bacteria</taxon>
        <taxon>Bacillati</taxon>
        <taxon>Actinomycetota</taxon>
        <taxon>Thermoleophilia</taxon>
        <taxon>Solirubrobacterales</taxon>
        <taxon>Solirubrobacteraceae</taxon>
        <taxon>environmental samples</taxon>
    </lineage>
</organism>
<evidence type="ECO:0000256" key="1">
    <source>
        <dbReference type="ARBA" id="ARBA00012513"/>
    </source>
</evidence>
<dbReference type="Gene3D" id="2.130.10.10">
    <property type="entry name" value="YVTN repeat-like/Quinoprotein amine dehydrogenase"/>
    <property type="match status" value="1"/>
</dbReference>
<keyword evidence="2 10" id="KW-0723">Serine/threonine-protein kinase</keyword>
<feature type="compositionally biased region" description="Low complexity" evidence="7">
    <location>
        <begin position="306"/>
        <end position="345"/>
    </location>
</feature>
<feature type="domain" description="Protein kinase" evidence="9">
    <location>
        <begin position="16"/>
        <end position="274"/>
    </location>
</feature>
<proteinExistence type="predicted"/>
<dbReference type="CDD" id="cd14014">
    <property type="entry name" value="STKc_PknB_like"/>
    <property type="match status" value="1"/>
</dbReference>
<evidence type="ECO:0000259" key="9">
    <source>
        <dbReference type="PROSITE" id="PS50011"/>
    </source>
</evidence>
<keyword evidence="8" id="KW-1133">Transmembrane helix</keyword>
<dbReference type="SMART" id="SM00220">
    <property type="entry name" value="S_TKc"/>
    <property type="match status" value="1"/>
</dbReference>
<dbReference type="PANTHER" id="PTHR43289:SF6">
    <property type="entry name" value="SERINE_THREONINE-PROTEIN KINASE NEKL-3"/>
    <property type="match status" value="1"/>
</dbReference>
<reference evidence="10" key="1">
    <citation type="submission" date="2020-02" db="EMBL/GenBank/DDBJ databases">
        <authorList>
            <person name="Meier V. D."/>
        </authorList>
    </citation>
    <scope>NUCLEOTIDE SEQUENCE</scope>
    <source>
        <strain evidence="10">AVDCRST_MAG53</strain>
    </source>
</reference>
<dbReference type="Gene3D" id="1.10.510.10">
    <property type="entry name" value="Transferase(Phosphotransferase) domain 1"/>
    <property type="match status" value="1"/>
</dbReference>
<dbReference type="Pfam" id="PF00069">
    <property type="entry name" value="Pkinase"/>
    <property type="match status" value="1"/>
</dbReference>
<keyword evidence="4" id="KW-0547">Nucleotide-binding</keyword>
<dbReference type="InterPro" id="IPR008271">
    <property type="entry name" value="Ser/Thr_kinase_AS"/>
</dbReference>
<accession>A0A6J4SQA0</accession>
<dbReference type="EMBL" id="CADCVR010000065">
    <property type="protein sequence ID" value="CAA9501908.1"/>
    <property type="molecule type" value="Genomic_DNA"/>
</dbReference>
<dbReference type="FunFam" id="1.10.510.10:FF:000021">
    <property type="entry name" value="Serine/threonine protein kinase"/>
    <property type="match status" value="1"/>
</dbReference>
<dbReference type="PROSITE" id="PS00108">
    <property type="entry name" value="PROTEIN_KINASE_ST"/>
    <property type="match status" value="1"/>
</dbReference>
<evidence type="ECO:0000256" key="3">
    <source>
        <dbReference type="ARBA" id="ARBA00022679"/>
    </source>
</evidence>
<dbReference type="GO" id="GO:0004674">
    <property type="term" value="F:protein serine/threonine kinase activity"/>
    <property type="evidence" value="ECO:0007669"/>
    <property type="project" value="UniProtKB-KW"/>
</dbReference>
<evidence type="ECO:0000256" key="5">
    <source>
        <dbReference type="ARBA" id="ARBA00022777"/>
    </source>
</evidence>
<sequence length="691" mass="71309">MDSQGELRPGDVFAGHRIEGVAGRGGMGVVYRATAQDLDRVVALKLVAPALTTDPSFRERFIRETKVAASLDHPNVIPVFAAGEEAGRLYFSMRYVEGDDLRTLIRREIRLAPERAAAIVAQVGSALDAAHASGIVHRDVKPANVLMTGRDHAYLTDFGLTKRLHSAAADTRPGGWVGTLGYVAPEQIRGERVDARADIYALGCILFHALTGATPYARESDEATLWAHLNDPPPPIGPRAPGVPEDFEAVIARALAKDPADRFGSAGDLGRAALAAAGRARAVSSERVVAVGAAAPGGRDDPETMASPGDGSSSPSTPDAAEGAPAAPANTPLPPTRLALRGLGAVRRRGPGRRTASRPKRGVVVAAAAGVLLLGAGVAALTFTADRVNDPGRRAGGPAEVVAGRLAATVGVGPRPNALVIAGGRLWVASQGETRLRLIDIKTNKPVPSAPKVGVGAAALDAGFGSVWIAKGTTQTLLEYGVKRARRIGAPITLPPGTAVSVATGAGGVWVGSRSGREAFEPQTVARIDPRAATIAGSALIQPDGVQDIAVGDGAVWVVGRERAIVTRIDVSTNDEERLVVGGDPQRITLGQGAVWVSNNDGSVSRINLKSLNIKRIPVGREPRGIAVGRGAVWVANSLDGTATRIDPKTGKVVGEPVEVGGNPSAVAVRGGAAWISLLADNAVARVNFTP</sequence>
<dbReference type="PANTHER" id="PTHR43289">
    <property type="entry name" value="MITOGEN-ACTIVATED PROTEIN KINASE KINASE KINASE 20-RELATED"/>
    <property type="match status" value="1"/>
</dbReference>
<dbReference type="SUPFAM" id="SSF63825">
    <property type="entry name" value="YWTD domain"/>
    <property type="match status" value="1"/>
</dbReference>
<feature type="transmembrane region" description="Helical" evidence="8">
    <location>
        <begin position="363"/>
        <end position="383"/>
    </location>
</feature>
<name>A0A6J4SQA0_9ACTN</name>
<dbReference type="AlphaFoldDB" id="A0A6J4SQA0"/>
<evidence type="ECO:0000256" key="8">
    <source>
        <dbReference type="SAM" id="Phobius"/>
    </source>
</evidence>
<dbReference type="PROSITE" id="PS50011">
    <property type="entry name" value="PROTEIN_KINASE_DOM"/>
    <property type="match status" value="1"/>
</dbReference>
<dbReference type="SUPFAM" id="SSF56112">
    <property type="entry name" value="Protein kinase-like (PK-like)"/>
    <property type="match status" value="1"/>
</dbReference>
<evidence type="ECO:0000313" key="10">
    <source>
        <dbReference type="EMBL" id="CAA9501908.1"/>
    </source>
</evidence>
<protein>
    <recommendedName>
        <fullName evidence="1">non-specific serine/threonine protein kinase</fullName>
        <ecNumber evidence="1">2.7.11.1</ecNumber>
    </recommendedName>
</protein>
<dbReference type="EC" id="2.7.11.1" evidence="1"/>